<protein>
    <submittedName>
        <fullName evidence="1">Uncharacterized protein</fullName>
    </submittedName>
</protein>
<proteinExistence type="predicted"/>
<organism evidence="1 2">
    <name type="scientific">Hymenobacter busanensis</name>
    <dbReference type="NCBI Taxonomy" id="2607656"/>
    <lineage>
        <taxon>Bacteria</taxon>
        <taxon>Pseudomonadati</taxon>
        <taxon>Bacteroidota</taxon>
        <taxon>Cytophagia</taxon>
        <taxon>Cytophagales</taxon>
        <taxon>Hymenobacteraceae</taxon>
        <taxon>Hymenobacter</taxon>
    </lineage>
</organism>
<name>A0A7L4ZSU0_9BACT</name>
<accession>A0A7L4ZSU0</accession>
<gene>
    <name evidence="1" type="ORF">F0P96_04295</name>
</gene>
<dbReference type="EMBL" id="VTWU01000001">
    <property type="protein sequence ID" value="KAA9339843.1"/>
    <property type="molecule type" value="Genomic_DNA"/>
</dbReference>
<sequence length="245" mass="27420">MVFSLVPTSWRRLALLIAGAGLLGASSCGRETVQPDPVDTDYYPLAVGSYRIYQVEDRNYLDNRQVGATVISQRRERVTDSYTDAAGMLTYRIIRSVRANAGAAWQDDSVLSVTVKPTAVELTSNNRRTLELVFPAKNGVSWNRNVYNDRDTVVAKNRQYEAVGATYKIGNLTFDNTITTVDPSADTIFYRRSQRQIFARGVGRVYRQTRVFNYCQGVQGQNCQVGTGYIVIGEEHVEKLIEKGP</sequence>
<evidence type="ECO:0000313" key="2">
    <source>
        <dbReference type="Proteomes" id="UP000326380"/>
    </source>
</evidence>
<evidence type="ECO:0000313" key="1">
    <source>
        <dbReference type="EMBL" id="KAA9339843.1"/>
    </source>
</evidence>
<comment type="caution">
    <text evidence="1">The sequence shown here is derived from an EMBL/GenBank/DDBJ whole genome shotgun (WGS) entry which is preliminary data.</text>
</comment>
<keyword evidence="2" id="KW-1185">Reference proteome</keyword>
<dbReference type="AlphaFoldDB" id="A0A7L4ZSU0"/>
<dbReference type="Proteomes" id="UP000326380">
    <property type="component" value="Unassembled WGS sequence"/>
</dbReference>
<dbReference type="RefSeq" id="WP_151077544.1">
    <property type="nucleotide sequence ID" value="NZ_CP047647.1"/>
</dbReference>
<reference evidence="1 2" key="1">
    <citation type="submission" date="2019-09" db="EMBL/GenBank/DDBJ databases">
        <title>Genome sequence of Hymenobacter sp. M3.</title>
        <authorList>
            <person name="Srinivasan S."/>
        </authorList>
    </citation>
    <scope>NUCLEOTIDE SEQUENCE [LARGE SCALE GENOMIC DNA]</scope>
    <source>
        <strain evidence="1 2">M3</strain>
    </source>
</reference>